<accession>A0A0J1IGJ5</accession>
<keyword evidence="1" id="KW-0812">Transmembrane</keyword>
<dbReference type="PATRIC" id="fig|1397.4.peg.1532"/>
<keyword evidence="1" id="KW-0472">Membrane</keyword>
<evidence type="ECO:0000313" key="3">
    <source>
        <dbReference type="Proteomes" id="UP000036045"/>
    </source>
</evidence>
<keyword evidence="1" id="KW-1133">Transmembrane helix</keyword>
<feature type="transmembrane region" description="Helical" evidence="1">
    <location>
        <begin position="6"/>
        <end position="25"/>
    </location>
</feature>
<proteinExistence type="predicted"/>
<feature type="transmembrane region" description="Helical" evidence="1">
    <location>
        <begin position="59"/>
        <end position="82"/>
    </location>
</feature>
<comment type="caution">
    <text evidence="2">The sequence shown here is derived from an EMBL/GenBank/DDBJ whole genome shotgun (WGS) entry which is preliminary data.</text>
</comment>
<feature type="transmembrane region" description="Helical" evidence="1">
    <location>
        <begin position="191"/>
        <end position="211"/>
    </location>
</feature>
<dbReference type="RefSeq" id="WP_047943411.1">
    <property type="nucleotide sequence ID" value="NZ_JARTLH010000008.1"/>
</dbReference>
<feature type="transmembrane region" description="Helical" evidence="1">
    <location>
        <begin position="223"/>
        <end position="241"/>
    </location>
</feature>
<evidence type="ECO:0000313" key="2">
    <source>
        <dbReference type="EMBL" id="KLV25071.1"/>
    </source>
</evidence>
<dbReference type="Proteomes" id="UP000036045">
    <property type="component" value="Unassembled WGS sequence"/>
</dbReference>
<feature type="transmembrane region" description="Helical" evidence="1">
    <location>
        <begin position="32"/>
        <end position="53"/>
    </location>
</feature>
<feature type="transmembrane region" description="Helical" evidence="1">
    <location>
        <begin position="163"/>
        <end position="185"/>
    </location>
</feature>
<keyword evidence="3" id="KW-1185">Reference proteome</keyword>
<organism evidence="2 3">
    <name type="scientific">Niallia circulans</name>
    <name type="common">Bacillus circulans</name>
    <dbReference type="NCBI Taxonomy" id="1397"/>
    <lineage>
        <taxon>Bacteria</taxon>
        <taxon>Bacillati</taxon>
        <taxon>Bacillota</taxon>
        <taxon>Bacilli</taxon>
        <taxon>Bacillales</taxon>
        <taxon>Bacillaceae</taxon>
        <taxon>Niallia</taxon>
    </lineage>
</organism>
<dbReference type="AlphaFoldDB" id="A0A0J1IGJ5"/>
<protein>
    <submittedName>
        <fullName evidence="2">Membrane protein</fullName>
    </submittedName>
</protein>
<dbReference type="OrthoDB" id="1145132at2"/>
<sequence>MLVAAMWGAVASLSLLAGSIAALFLSIPKRIIAYFMALGTGILIGASSFELLIKSVHTSGIAATAITFLTGAGLFTLIEIFLYKKGGSNRKRSHKNPEGHSGLAIYIGTLMDAIPESMIIGLSLLITQKVDMLFLIAIFISNFPESLSSTVGLKKDNYSNKKILFLWSSVILISAISSSVGYLFLENASAVMLSGLQSFGAGGLIAMVCSTMLPEAFEQGGPTIGFVACMGLIFSLCMSHLG</sequence>
<evidence type="ECO:0000256" key="1">
    <source>
        <dbReference type="SAM" id="Phobius"/>
    </source>
</evidence>
<dbReference type="EMBL" id="LDPH01000018">
    <property type="protein sequence ID" value="KLV25071.1"/>
    <property type="molecule type" value="Genomic_DNA"/>
</dbReference>
<name>A0A0J1IGJ5_NIACI</name>
<reference evidence="2 3" key="1">
    <citation type="submission" date="2015-05" db="EMBL/GenBank/DDBJ databases">
        <title>Whole genome sequence and identification of bacterial endophytes from Costus igneus.</title>
        <authorList>
            <person name="Lee Y.P."/>
            <person name="Gan H.M."/>
            <person name="Eng W."/>
            <person name="Wheatley M.S."/>
            <person name="Caraballo A."/>
            <person name="Polter S."/>
            <person name="Savka M.A."/>
            <person name="Hudson A.O."/>
        </authorList>
    </citation>
    <scope>NUCLEOTIDE SEQUENCE [LARGE SCALE GENOMIC DNA]</scope>
    <source>
        <strain evidence="2 3">RIT379</strain>
    </source>
</reference>
<gene>
    <name evidence="2" type="ORF">ABW02_16675</name>
</gene>